<dbReference type="InterPro" id="IPR040503">
    <property type="entry name" value="TRHO_N"/>
</dbReference>
<dbReference type="Gramene" id="RZC79024">
    <property type="protein sequence ID" value="RZC79024"/>
    <property type="gene ID" value="C5167_003241"/>
</dbReference>
<dbReference type="SMART" id="SM00450">
    <property type="entry name" value="RHOD"/>
    <property type="match status" value="1"/>
</dbReference>
<name>A0A4Y7L0E6_PAPSO</name>
<dbReference type="CDD" id="cd01518">
    <property type="entry name" value="RHOD_YceA"/>
    <property type="match status" value="1"/>
</dbReference>
<dbReference type="Pfam" id="PF16093">
    <property type="entry name" value="PAC4"/>
    <property type="match status" value="1"/>
</dbReference>
<dbReference type="AlphaFoldDB" id="A0A4Y7L0E6"/>
<dbReference type="InterPro" id="IPR022111">
    <property type="entry name" value="Rhodanese_C"/>
</dbReference>
<evidence type="ECO:0000313" key="3">
    <source>
        <dbReference type="Proteomes" id="UP000316621"/>
    </source>
</evidence>
<accession>A0A4Y7L0E6</accession>
<dbReference type="SUPFAM" id="SSF52821">
    <property type="entry name" value="Rhodanese/Cell cycle control phosphatase"/>
    <property type="match status" value="1"/>
</dbReference>
<dbReference type="PANTHER" id="PTHR43268:SF3">
    <property type="entry name" value="RHODANESE-LIKE DOMAIN-CONTAINING PROTEIN 7-RELATED"/>
    <property type="match status" value="1"/>
</dbReference>
<protein>
    <recommendedName>
        <fullName evidence="1">Rhodanese domain-containing protein</fullName>
    </recommendedName>
</protein>
<dbReference type="Gene3D" id="3.30.70.100">
    <property type="match status" value="1"/>
</dbReference>
<reference evidence="2 3" key="1">
    <citation type="journal article" date="2018" name="Science">
        <title>The opium poppy genome and morphinan production.</title>
        <authorList>
            <person name="Guo L."/>
            <person name="Winzer T."/>
            <person name="Yang X."/>
            <person name="Li Y."/>
            <person name="Ning Z."/>
            <person name="He Z."/>
            <person name="Teodor R."/>
            <person name="Lu Y."/>
            <person name="Bowser T.A."/>
            <person name="Graham I.A."/>
            <person name="Ye K."/>
        </authorList>
    </citation>
    <scope>NUCLEOTIDE SEQUENCE [LARGE SCALE GENOMIC DNA]</scope>
    <source>
        <strain evidence="3">cv. HN1</strain>
        <tissue evidence="2">Leaves</tissue>
    </source>
</reference>
<dbReference type="EMBL" id="CM010723">
    <property type="protein sequence ID" value="RZC79024.1"/>
    <property type="molecule type" value="Genomic_DNA"/>
</dbReference>
<feature type="domain" description="Rhodanese" evidence="1">
    <location>
        <begin position="220"/>
        <end position="329"/>
    </location>
</feature>
<dbReference type="InterPro" id="IPR020936">
    <property type="entry name" value="TrhO"/>
</dbReference>
<dbReference type="Pfam" id="PF17773">
    <property type="entry name" value="UPF0176_N"/>
    <property type="match status" value="1"/>
</dbReference>
<dbReference type="GO" id="GO:0043248">
    <property type="term" value="P:proteasome assembly"/>
    <property type="evidence" value="ECO:0007669"/>
    <property type="project" value="InterPro"/>
</dbReference>
<dbReference type="Proteomes" id="UP000316621">
    <property type="component" value="Chromosome 9"/>
</dbReference>
<keyword evidence="3" id="KW-1185">Reference proteome</keyword>
<organism evidence="2 3">
    <name type="scientific">Papaver somniferum</name>
    <name type="common">Opium poppy</name>
    <dbReference type="NCBI Taxonomy" id="3469"/>
    <lineage>
        <taxon>Eukaryota</taxon>
        <taxon>Viridiplantae</taxon>
        <taxon>Streptophyta</taxon>
        <taxon>Embryophyta</taxon>
        <taxon>Tracheophyta</taxon>
        <taxon>Spermatophyta</taxon>
        <taxon>Magnoliopsida</taxon>
        <taxon>Ranunculales</taxon>
        <taxon>Papaveraceae</taxon>
        <taxon>Papaveroideae</taxon>
        <taxon>Papaver</taxon>
    </lineage>
</organism>
<dbReference type="PROSITE" id="PS50206">
    <property type="entry name" value="RHODANESE_3"/>
    <property type="match status" value="1"/>
</dbReference>
<sequence>MGVYADVSTTPVSIPKSIPKRHKPLFPQYIHGRATGISFNPKTLPLFPSFRNSFSTKSKNEKNFNCKSTFSSDSDDGFSSTPSINDDDFVVVNFYRFVYIENPEEEVAKQLLFLQGFDIHGRIYINEQGINAQFSGPVKDSLRYVDWLKKDPKFSEIFVQISPSSDNSHAFPKLRLRYKPSLVQYEGGISHLPILESSMRAIPLTPNEWREKLLGNLNDFDRKIVLLDVRNGYEWDIGHFNGAKRPQVDSFRTTSFGLSESESSTANVDVVDDPLSGVDKEKTEVLMYCTGGIRCDVYSTILRQRGYKNLYTLKGGVSNYLQKEGSDGWIGNLFVFDSRLSLPPSAYNPEASANGVDPQPDNDAFARCYICGLQRLNDLWHRNCANLGCNMLILSCNNCVEEFKGCCCSDCMSAPRIRPVLPGPQRKHKNPVMASEELNGRPLNVDSLKLKETAMSTDQSTVMGSDAGDEDGAKITCFTEDMNNTTFHIQIIKLHKQIYAWIGCNSAKFGHLYAAAPTRPSNTVSVTSILGGASDNTGSSIARRLALKCGLNIILACNIPKNSPLLEADAEKILVQKLISLGYTRPKTSLPASMVGVH</sequence>
<evidence type="ECO:0000313" key="2">
    <source>
        <dbReference type="EMBL" id="RZC79024.1"/>
    </source>
</evidence>
<dbReference type="InterPro" id="IPR032157">
    <property type="entry name" value="PAC4"/>
</dbReference>
<proteinExistence type="predicted"/>
<dbReference type="InterPro" id="IPR036873">
    <property type="entry name" value="Rhodanese-like_dom_sf"/>
</dbReference>
<dbReference type="InterPro" id="IPR001763">
    <property type="entry name" value="Rhodanese-like_dom"/>
</dbReference>
<dbReference type="Gene3D" id="3.40.250.10">
    <property type="entry name" value="Rhodanese-like domain"/>
    <property type="match status" value="1"/>
</dbReference>
<dbReference type="STRING" id="3469.A0A4Y7L0E6"/>
<gene>
    <name evidence="2" type="ORF">C5167_003241</name>
</gene>
<evidence type="ECO:0000259" key="1">
    <source>
        <dbReference type="PROSITE" id="PS50206"/>
    </source>
</evidence>
<dbReference type="Pfam" id="PF12368">
    <property type="entry name" value="Rhodanese_C"/>
    <property type="match status" value="1"/>
</dbReference>
<dbReference type="Pfam" id="PF00581">
    <property type="entry name" value="Rhodanese"/>
    <property type="match status" value="1"/>
</dbReference>
<dbReference type="PANTHER" id="PTHR43268">
    <property type="entry name" value="THIOSULFATE SULFURTRANSFERASE/RHODANESE-LIKE DOMAIN-CONTAINING PROTEIN 2"/>
    <property type="match status" value="1"/>
</dbReference>